<dbReference type="InterPro" id="IPR036909">
    <property type="entry name" value="Cyt_c-like_dom_sf"/>
</dbReference>
<reference evidence="12 13" key="1">
    <citation type="submission" date="2020-08" db="EMBL/GenBank/DDBJ databases">
        <title>Genomic Encyclopedia of Type Strains, Phase IV (KMG-IV): sequencing the most valuable type-strain genomes for metagenomic binning, comparative biology and taxonomic classification.</title>
        <authorList>
            <person name="Goeker M."/>
        </authorList>
    </citation>
    <scope>NUCLEOTIDE SEQUENCE [LARGE SCALE GENOMIC DNA]</scope>
    <source>
        <strain evidence="12 13">DSM 29781</strain>
    </source>
</reference>
<evidence type="ECO:0000256" key="4">
    <source>
        <dbReference type="ARBA" id="ARBA00022723"/>
    </source>
</evidence>
<feature type="chain" id="PRO_5030819757" evidence="10">
    <location>
        <begin position="23"/>
        <end position="286"/>
    </location>
</feature>
<sequence length="286" mass="31370">MNAFKKFLIALPLALGLSVAQAAAGGYPLDHFPTGKLTEQAALQNGAKLFVNFCLNCHGASSMRYNRLMDIGLSEEQIKKNLLFSADKVGEPMKISMDPVDAKVWFGAQPPDLSVIARARASGAGSGADWLYTYLRAYYRDASRPIGWNNAVFPSVGMPHVLWEMQGSRGATIEDIKAVKDEGGATTGFQKIVVSFDTDGNRTEVKEKVDGHPHEGTTVTLGKAEGGSLSAARYDEEVADLVAYITFMSDPSAQARTRMGVWVLLFLAFFTVLAWWMNKEYWKDIK</sequence>
<dbReference type="GO" id="GO:0016020">
    <property type="term" value="C:membrane"/>
    <property type="evidence" value="ECO:0007669"/>
    <property type="project" value="UniProtKB-SubCell"/>
</dbReference>
<keyword evidence="2 8" id="KW-0349">Heme</keyword>
<evidence type="ECO:0000256" key="5">
    <source>
        <dbReference type="ARBA" id="ARBA00022989"/>
    </source>
</evidence>
<keyword evidence="4 8" id="KW-0479">Metal-binding</keyword>
<keyword evidence="6 8" id="KW-0408">Iron</keyword>
<evidence type="ECO:0000256" key="3">
    <source>
        <dbReference type="ARBA" id="ARBA00022692"/>
    </source>
</evidence>
<evidence type="ECO:0000256" key="2">
    <source>
        <dbReference type="ARBA" id="ARBA00022617"/>
    </source>
</evidence>
<feature type="binding site" description="covalent" evidence="8">
    <location>
        <position position="57"/>
    </location>
    <ligand>
        <name>heme c</name>
        <dbReference type="ChEBI" id="CHEBI:61717"/>
    </ligand>
</feature>
<comment type="caution">
    <text evidence="12">The sequence shown here is derived from an EMBL/GenBank/DDBJ whole genome shotgun (WGS) entry which is preliminary data.</text>
</comment>
<evidence type="ECO:0000313" key="13">
    <source>
        <dbReference type="Proteomes" id="UP000532440"/>
    </source>
</evidence>
<organism evidence="12 13">
    <name type="scientific">Quisquiliibacterium transsilvanicum</name>
    <dbReference type="NCBI Taxonomy" id="1549638"/>
    <lineage>
        <taxon>Bacteria</taxon>
        <taxon>Pseudomonadati</taxon>
        <taxon>Pseudomonadota</taxon>
        <taxon>Betaproteobacteria</taxon>
        <taxon>Burkholderiales</taxon>
        <taxon>Burkholderiaceae</taxon>
        <taxon>Quisquiliibacterium</taxon>
    </lineage>
</organism>
<dbReference type="PANTHER" id="PTHR10266:SF3">
    <property type="entry name" value="CYTOCHROME C1, HEME PROTEIN, MITOCHONDRIAL"/>
    <property type="match status" value="1"/>
</dbReference>
<evidence type="ECO:0000256" key="10">
    <source>
        <dbReference type="SAM" id="SignalP"/>
    </source>
</evidence>
<dbReference type="InterPro" id="IPR009056">
    <property type="entry name" value="Cyt_c-like_dom"/>
</dbReference>
<keyword evidence="7 9" id="KW-0472">Membrane</keyword>
<evidence type="ECO:0000256" key="8">
    <source>
        <dbReference type="PIRSR" id="PIRSR602326-1"/>
    </source>
</evidence>
<proteinExistence type="predicted"/>
<name>A0A7W8HL13_9BURK</name>
<comment type="cofactor">
    <cofactor evidence="8">
        <name>heme c</name>
        <dbReference type="ChEBI" id="CHEBI:61717"/>
    </cofactor>
    <text evidence="8">Binds 1 heme c group covalently per subunit.</text>
</comment>
<keyword evidence="13" id="KW-1185">Reference proteome</keyword>
<evidence type="ECO:0000259" key="11">
    <source>
        <dbReference type="PROSITE" id="PS51007"/>
    </source>
</evidence>
<evidence type="ECO:0000256" key="9">
    <source>
        <dbReference type="SAM" id="Phobius"/>
    </source>
</evidence>
<dbReference type="SUPFAM" id="SSF46626">
    <property type="entry name" value="Cytochrome c"/>
    <property type="match status" value="1"/>
</dbReference>
<dbReference type="PANTHER" id="PTHR10266">
    <property type="entry name" value="CYTOCHROME C1"/>
    <property type="match status" value="1"/>
</dbReference>
<evidence type="ECO:0000256" key="7">
    <source>
        <dbReference type="ARBA" id="ARBA00023136"/>
    </source>
</evidence>
<dbReference type="Proteomes" id="UP000532440">
    <property type="component" value="Unassembled WGS sequence"/>
</dbReference>
<accession>A0A7W8HL13</accession>
<evidence type="ECO:0000256" key="1">
    <source>
        <dbReference type="ARBA" id="ARBA00004370"/>
    </source>
</evidence>
<feature type="binding site" description="covalent" evidence="8">
    <location>
        <position position="54"/>
    </location>
    <ligand>
        <name>heme c</name>
        <dbReference type="ChEBI" id="CHEBI:61717"/>
    </ligand>
</feature>
<feature type="domain" description="Cytochrome c" evidence="11">
    <location>
        <begin position="41"/>
        <end position="249"/>
    </location>
</feature>
<feature type="signal peptide" evidence="10">
    <location>
        <begin position="1"/>
        <end position="22"/>
    </location>
</feature>
<keyword evidence="10" id="KW-0732">Signal</keyword>
<dbReference type="GO" id="GO:0020037">
    <property type="term" value="F:heme binding"/>
    <property type="evidence" value="ECO:0007669"/>
    <property type="project" value="InterPro"/>
</dbReference>
<dbReference type="GO" id="GO:0046872">
    <property type="term" value="F:metal ion binding"/>
    <property type="evidence" value="ECO:0007669"/>
    <property type="project" value="UniProtKB-KW"/>
</dbReference>
<feature type="transmembrane region" description="Helical" evidence="9">
    <location>
        <begin position="259"/>
        <end position="277"/>
    </location>
</feature>
<dbReference type="EMBL" id="JACHGB010000006">
    <property type="protein sequence ID" value="MBB5273060.1"/>
    <property type="molecule type" value="Genomic_DNA"/>
</dbReference>
<feature type="binding site" description="covalent" evidence="8">
    <location>
        <position position="58"/>
    </location>
    <ligand>
        <name>heme c</name>
        <dbReference type="ChEBI" id="CHEBI:61717"/>
    </ligand>
</feature>
<dbReference type="PROSITE" id="PS51007">
    <property type="entry name" value="CYTC"/>
    <property type="match status" value="1"/>
</dbReference>
<keyword evidence="3 9" id="KW-0812">Transmembrane</keyword>
<dbReference type="Gene3D" id="1.10.760.10">
    <property type="entry name" value="Cytochrome c-like domain"/>
    <property type="match status" value="1"/>
</dbReference>
<dbReference type="RefSeq" id="WP_183969297.1">
    <property type="nucleotide sequence ID" value="NZ_BAABEW010000007.1"/>
</dbReference>
<keyword evidence="5 9" id="KW-1133">Transmembrane helix</keyword>
<protein>
    <submittedName>
        <fullName evidence="12">Ubiquinol-cytochrome c reductase cytochrome c1 subunit</fullName>
    </submittedName>
</protein>
<evidence type="ECO:0000313" key="12">
    <source>
        <dbReference type="EMBL" id="MBB5273060.1"/>
    </source>
</evidence>
<dbReference type="Gene3D" id="1.20.5.100">
    <property type="entry name" value="Cytochrome c1, transmembrane anchor, C-terminal"/>
    <property type="match status" value="1"/>
</dbReference>
<dbReference type="Pfam" id="PF02167">
    <property type="entry name" value="Cytochrom_C1"/>
    <property type="match status" value="2"/>
</dbReference>
<evidence type="ECO:0000256" key="6">
    <source>
        <dbReference type="ARBA" id="ARBA00023004"/>
    </source>
</evidence>
<gene>
    <name evidence="12" type="ORF">HNQ70_003088</name>
</gene>
<dbReference type="InterPro" id="IPR002326">
    <property type="entry name" value="Cyt_c1"/>
</dbReference>
<dbReference type="GO" id="GO:0009055">
    <property type="term" value="F:electron transfer activity"/>
    <property type="evidence" value="ECO:0007669"/>
    <property type="project" value="InterPro"/>
</dbReference>
<dbReference type="AlphaFoldDB" id="A0A7W8HL13"/>
<comment type="subcellular location">
    <subcellularLocation>
        <location evidence="1">Membrane</location>
    </subcellularLocation>
</comment>